<name>A0A6B0UG25_IXORI</name>
<dbReference type="AlphaFoldDB" id="A0A6B0UG25"/>
<reference evidence="1" key="1">
    <citation type="submission" date="2019-12" db="EMBL/GenBank/DDBJ databases">
        <title>An insight into the sialome of adult female Ixodes ricinus ticks feeding for 6 days.</title>
        <authorList>
            <person name="Perner J."/>
            <person name="Ribeiro J.M.C."/>
        </authorList>
    </citation>
    <scope>NUCLEOTIDE SEQUENCE</scope>
    <source>
        <strain evidence="1">Semi-engorged</strain>
        <tissue evidence="1">Salivary glands</tissue>
    </source>
</reference>
<protein>
    <submittedName>
        <fullName evidence="1">Putative secreted protein</fullName>
    </submittedName>
</protein>
<proteinExistence type="predicted"/>
<dbReference type="EMBL" id="GIFC01005563">
    <property type="protein sequence ID" value="MXU87646.1"/>
    <property type="molecule type" value="Transcribed_RNA"/>
</dbReference>
<evidence type="ECO:0000313" key="1">
    <source>
        <dbReference type="EMBL" id="MXU87646.1"/>
    </source>
</evidence>
<accession>A0A6B0UG25</accession>
<organism evidence="1">
    <name type="scientific">Ixodes ricinus</name>
    <name type="common">Common tick</name>
    <name type="synonym">Acarus ricinus</name>
    <dbReference type="NCBI Taxonomy" id="34613"/>
    <lineage>
        <taxon>Eukaryota</taxon>
        <taxon>Metazoa</taxon>
        <taxon>Ecdysozoa</taxon>
        <taxon>Arthropoda</taxon>
        <taxon>Chelicerata</taxon>
        <taxon>Arachnida</taxon>
        <taxon>Acari</taxon>
        <taxon>Parasitiformes</taxon>
        <taxon>Ixodida</taxon>
        <taxon>Ixodoidea</taxon>
        <taxon>Ixodidae</taxon>
        <taxon>Ixodinae</taxon>
        <taxon>Ixodes</taxon>
    </lineage>
</organism>
<sequence length="97" mass="11055">MAVFRATPATLLPLPCLAVPPKQEADRRRIKKAVLFWEKNENVKRRSVTMSSSTQYDISVSTNVMSFICCTYRSRYAMQPRDSKTGLDPAGSPYHER</sequence>